<evidence type="ECO:0000259" key="1">
    <source>
        <dbReference type="Pfam" id="PF01261"/>
    </source>
</evidence>
<proteinExistence type="predicted"/>
<reference evidence="2 3" key="1">
    <citation type="submission" date="2016-11" db="EMBL/GenBank/DDBJ databases">
        <authorList>
            <person name="Jaros S."/>
            <person name="Januszkiewicz K."/>
            <person name="Wedrychowicz H."/>
        </authorList>
    </citation>
    <scope>NUCLEOTIDE SEQUENCE [LARGE SCALE GENOMIC DNA]</scope>
    <source>
        <strain evidence="2 3">DSM 17918</strain>
    </source>
</reference>
<dbReference type="InterPro" id="IPR013022">
    <property type="entry name" value="Xyl_isomerase-like_TIM-brl"/>
</dbReference>
<dbReference type="GO" id="GO:0016853">
    <property type="term" value="F:isomerase activity"/>
    <property type="evidence" value="ECO:0007669"/>
    <property type="project" value="UniProtKB-KW"/>
</dbReference>
<accession>A0A1M5BQM6</accession>
<dbReference type="InterPro" id="IPR050312">
    <property type="entry name" value="IolE/XylAMocC-like"/>
</dbReference>
<dbReference type="RefSeq" id="WP_073344633.1">
    <property type="nucleotide sequence ID" value="NZ_FQVH01000023.1"/>
</dbReference>
<dbReference type="PANTHER" id="PTHR12110:SF21">
    <property type="entry name" value="XYLOSE ISOMERASE-LIKE TIM BARREL DOMAIN-CONTAINING PROTEIN"/>
    <property type="match status" value="1"/>
</dbReference>
<dbReference type="STRING" id="1121256.SAMN02746089_01934"/>
<dbReference type="SUPFAM" id="SSF51658">
    <property type="entry name" value="Xylose isomerase-like"/>
    <property type="match status" value="1"/>
</dbReference>
<dbReference type="EMBL" id="FQVH01000023">
    <property type="protein sequence ID" value="SHF44809.1"/>
    <property type="molecule type" value="Genomic_DNA"/>
</dbReference>
<dbReference type="AlphaFoldDB" id="A0A1M5BQM6"/>
<evidence type="ECO:0000313" key="2">
    <source>
        <dbReference type="EMBL" id="SHF44809.1"/>
    </source>
</evidence>
<name>A0A1M5BQM6_9THEO</name>
<sequence>MRLGGPLFYTYSDPEQWIQALKKHGYGAAYCPVTVDDEDAVVEAYVKVANKADIIISEVGAWSNPLSADEVERRAAIKKCKEQLALADRIGARCCVNISGSRGEQWDGPHPDNFTSETFDMIVATVREIIDDVKPIRTFYTLEPMPWMYPDSADSYLELIKAIDRKSFAVHFDPVNLICSPQRYYNNGALIRDFINKLGPYIKSCHAKDITLSGKLTTHLSEVRPGCGSLDYITLLRNLEALDADMPLMIEHLSSEEECNAAADYIRSKAREAGVKLKFTITEE</sequence>
<dbReference type="PANTHER" id="PTHR12110">
    <property type="entry name" value="HYDROXYPYRUVATE ISOMERASE"/>
    <property type="match status" value="1"/>
</dbReference>
<organism evidence="2 3">
    <name type="scientific">Caldanaerobius fijiensis DSM 17918</name>
    <dbReference type="NCBI Taxonomy" id="1121256"/>
    <lineage>
        <taxon>Bacteria</taxon>
        <taxon>Bacillati</taxon>
        <taxon>Bacillota</taxon>
        <taxon>Clostridia</taxon>
        <taxon>Thermoanaerobacterales</taxon>
        <taxon>Thermoanaerobacteraceae</taxon>
        <taxon>Caldanaerobius</taxon>
    </lineage>
</organism>
<dbReference type="OrthoDB" id="128241at2"/>
<dbReference type="Gene3D" id="3.20.20.150">
    <property type="entry name" value="Divalent-metal-dependent TIM barrel enzymes"/>
    <property type="match status" value="1"/>
</dbReference>
<protein>
    <submittedName>
        <fullName evidence="2">Sugar phosphate isomerase/epimerase</fullName>
    </submittedName>
</protein>
<keyword evidence="3" id="KW-1185">Reference proteome</keyword>
<feature type="domain" description="Xylose isomerase-like TIM barrel" evidence="1">
    <location>
        <begin position="19"/>
        <end position="267"/>
    </location>
</feature>
<dbReference type="Pfam" id="PF01261">
    <property type="entry name" value="AP_endonuc_2"/>
    <property type="match status" value="1"/>
</dbReference>
<gene>
    <name evidence="2" type="ORF">SAMN02746089_01934</name>
</gene>
<dbReference type="InterPro" id="IPR036237">
    <property type="entry name" value="Xyl_isomerase-like_sf"/>
</dbReference>
<keyword evidence="2" id="KW-0413">Isomerase</keyword>
<dbReference type="Proteomes" id="UP000184088">
    <property type="component" value="Unassembled WGS sequence"/>
</dbReference>
<evidence type="ECO:0000313" key="3">
    <source>
        <dbReference type="Proteomes" id="UP000184088"/>
    </source>
</evidence>